<protein>
    <recommendedName>
        <fullName evidence="4">Sulfotransferase family protein</fullName>
    </recommendedName>
</protein>
<dbReference type="Proteomes" id="UP001501495">
    <property type="component" value="Unassembled WGS sequence"/>
</dbReference>
<dbReference type="Gene3D" id="3.40.50.300">
    <property type="entry name" value="P-loop containing nucleotide triphosphate hydrolases"/>
    <property type="match status" value="1"/>
</dbReference>
<reference evidence="3" key="1">
    <citation type="journal article" date="2019" name="Int. J. Syst. Evol. Microbiol.">
        <title>The Global Catalogue of Microorganisms (GCM) 10K type strain sequencing project: providing services to taxonomists for standard genome sequencing and annotation.</title>
        <authorList>
            <consortium name="The Broad Institute Genomics Platform"/>
            <consortium name="The Broad Institute Genome Sequencing Center for Infectious Disease"/>
            <person name="Wu L."/>
            <person name="Ma J."/>
        </authorList>
    </citation>
    <scope>NUCLEOTIDE SEQUENCE [LARGE SCALE GENOMIC DNA]</scope>
    <source>
        <strain evidence="3">JCM 16703</strain>
    </source>
</reference>
<organism evidence="2 3">
    <name type="scientific">Nocardioides fonticola</name>
    <dbReference type="NCBI Taxonomy" id="450363"/>
    <lineage>
        <taxon>Bacteria</taxon>
        <taxon>Bacillati</taxon>
        <taxon>Actinomycetota</taxon>
        <taxon>Actinomycetes</taxon>
        <taxon>Propionibacteriales</taxon>
        <taxon>Nocardioidaceae</taxon>
        <taxon>Nocardioides</taxon>
    </lineage>
</organism>
<feature type="compositionally biased region" description="Basic residues" evidence="1">
    <location>
        <begin position="62"/>
        <end position="71"/>
    </location>
</feature>
<gene>
    <name evidence="2" type="ORF">GCM10022215_35460</name>
</gene>
<feature type="region of interest" description="Disordered" evidence="1">
    <location>
        <begin position="62"/>
        <end position="81"/>
    </location>
</feature>
<comment type="caution">
    <text evidence="2">The sequence shown here is derived from an EMBL/GenBank/DDBJ whole genome shotgun (WGS) entry which is preliminary data.</text>
</comment>
<dbReference type="Pfam" id="PF13469">
    <property type="entry name" value="Sulfotransfer_3"/>
    <property type="match status" value="1"/>
</dbReference>
<evidence type="ECO:0000313" key="2">
    <source>
        <dbReference type="EMBL" id="GAA4126215.1"/>
    </source>
</evidence>
<evidence type="ECO:0000313" key="3">
    <source>
        <dbReference type="Proteomes" id="UP001501495"/>
    </source>
</evidence>
<accession>A0ABP7XUF0</accession>
<proteinExistence type="predicted"/>
<evidence type="ECO:0008006" key="4">
    <source>
        <dbReference type="Google" id="ProtNLM"/>
    </source>
</evidence>
<dbReference type="EMBL" id="BAAAZH010000028">
    <property type="protein sequence ID" value="GAA4126215.1"/>
    <property type="molecule type" value="Genomic_DNA"/>
</dbReference>
<evidence type="ECO:0000256" key="1">
    <source>
        <dbReference type="SAM" id="MobiDB-lite"/>
    </source>
</evidence>
<name>A0ABP7XUF0_9ACTN</name>
<dbReference type="SUPFAM" id="SSF52540">
    <property type="entry name" value="P-loop containing nucleoside triphosphate hydrolases"/>
    <property type="match status" value="1"/>
</dbReference>
<keyword evidence="3" id="KW-1185">Reference proteome</keyword>
<sequence length="229" mass="26239">MEDPRTEVADLGYVFIVTYARSGSTLLQGILNSIPGYLVRGENLGVVEHLYRFHTVAAAKRRSNRRRRRRQGVTEPSGPSTPFYGIEDFAVRRSLDHARTMVVDTLLRPEPDTRVTGFKEIRYNLEDLLGYVDWMREVFPGARFVVNTRDLDAVSRSKIWSDLENPLEILVESEQRLMLLLEHLGDAAFHVRYDDYITDPSRLSALFAWLGEPFDLPTIEAVLAVPHSY</sequence>
<dbReference type="RefSeq" id="WP_344734810.1">
    <property type="nucleotide sequence ID" value="NZ_BAAAZH010000028.1"/>
</dbReference>
<dbReference type="InterPro" id="IPR027417">
    <property type="entry name" value="P-loop_NTPase"/>
</dbReference>